<dbReference type="Gene3D" id="3.40.50.2000">
    <property type="entry name" value="Glycogen Phosphorylase B"/>
    <property type="match status" value="2"/>
</dbReference>
<keyword evidence="3" id="KW-0808">Transferase</keyword>
<evidence type="ECO:0000259" key="2">
    <source>
        <dbReference type="Pfam" id="PF13439"/>
    </source>
</evidence>
<evidence type="ECO:0000313" key="3">
    <source>
        <dbReference type="EMBL" id="MCP1172642.1"/>
    </source>
</evidence>
<dbReference type="EMBL" id="JAMYWC010000003">
    <property type="protein sequence ID" value="MCP1172642.1"/>
    <property type="molecule type" value="Genomic_DNA"/>
</dbReference>
<proteinExistence type="predicted"/>
<dbReference type="PANTHER" id="PTHR45947:SF3">
    <property type="entry name" value="SULFOQUINOVOSYL TRANSFERASE SQD2"/>
    <property type="match status" value="1"/>
</dbReference>
<dbReference type="Pfam" id="PF13439">
    <property type="entry name" value="Glyco_transf_4"/>
    <property type="match status" value="1"/>
</dbReference>
<keyword evidence="3" id="KW-0328">Glycosyltransferase</keyword>
<keyword evidence="4" id="KW-1185">Reference proteome</keyword>
<dbReference type="SUPFAM" id="SSF53756">
    <property type="entry name" value="UDP-Glycosyltransferase/glycogen phosphorylase"/>
    <property type="match status" value="1"/>
</dbReference>
<name>A0AA41WSQ7_9RALS</name>
<evidence type="ECO:0000259" key="1">
    <source>
        <dbReference type="Pfam" id="PF00534"/>
    </source>
</evidence>
<organism evidence="3 4">
    <name type="scientific">Ralstonia chuxiongensis</name>
    <dbReference type="NCBI Taxonomy" id="2957504"/>
    <lineage>
        <taxon>Bacteria</taxon>
        <taxon>Pseudomonadati</taxon>
        <taxon>Pseudomonadota</taxon>
        <taxon>Betaproteobacteria</taxon>
        <taxon>Burkholderiales</taxon>
        <taxon>Burkholderiaceae</taxon>
        <taxon>Ralstonia</taxon>
    </lineage>
</organism>
<dbReference type="Proteomes" id="UP001162793">
    <property type="component" value="Unassembled WGS sequence"/>
</dbReference>
<dbReference type="InterPro" id="IPR050194">
    <property type="entry name" value="Glycosyltransferase_grp1"/>
</dbReference>
<protein>
    <submittedName>
        <fullName evidence="3">Glycosyltransferase</fullName>
        <ecNumber evidence="3">2.4.-.-</ecNumber>
    </submittedName>
</protein>
<comment type="caution">
    <text evidence="3">The sequence shown here is derived from an EMBL/GenBank/DDBJ whole genome shotgun (WGS) entry which is preliminary data.</text>
</comment>
<dbReference type="InterPro" id="IPR001296">
    <property type="entry name" value="Glyco_trans_1"/>
</dbReference>
<dbReference type="RefSeq" id="WP_253536563.1">
    <property type="nucleotide sequence ID" value="NZ_JAMYWC010000003.1"/>
</dbReference>
<dbReference type="AlphaFoldDB" id="A0AA41WSQ7"/>
<feature type="domain" description="Glycosyl transferase family 1" evidence="1">
    <location>
        <begin position="178"/>
        <end position="327"/>
    </location>
</feature>
<dbReference type="EC" id="2.4.-.-" evidence="3"/>
<accession>A0AA41WSQ7</accession>
<evidence type="ECO:0000313" key="4">
    <source>
        <dbReference type="Proteomes" id="UP001162793"/>
    </source>
</evidence>
<sequence length="374" mass="40292">MRILLLTTGLKLGGAEQQVAALARQFTALGHAVAVASLAPGQDVALHDSITVLPLEMRKSPQSMARALWRLRAFIRQWQPDIIHAHMIHANLFGRMLGAISSAAPPVICTAHSAREGGRLRMLAYRLTDRWSQLTTHVSPQGRQAMIAAGAAPASRIRVMPNGIDTAQFRPNADQRLRTRAALGVQERTRLLINVGRLVKEKAQDTLIDAFAQLTPDLDARLLIVGEGPLRGVLEQRIRNHQLTKQIHLIGARQDIPALLNAADLFVLSSDIEGMPLALGEALACELPVVATDAAGVAELMGECGEIVQRGDSAALAAAMRRALDAGHGNADVQAARRARIVSNFSLEAIALQWLDCYARLITAEHAGSTEAAR</sequence>
<gene>
    <name evidence="3" type="ORF">NKG59_09745</name>
</gene>
<dbReference type="PANTHER" id="PTHR45947">
    <property type="entry name" value="SULFOQUINOVOSYL TRANSFERASE SQD2"/>
    <property type="match status" value="1"/>
</dbReference>
<reference evidence="4" key="1">
    <citation type="journal article" date="2023" name="Front. Microbiol.">
        <title>Ralstonia chuxiongensis sp. nov., Ralstonia mojiangensis sp. nov., and Ralstonia soli sp. nov., isolated from tobacco fields, are three novel species in the family Burkholderiaceae.</title>
        <authorList>
            <person name="Lu C.H."/>
            <person name="Zhang Y.Y."/>
            <person name="Jiang N."/>
            <person name="Chen W."/>
            <person name="Shao X."/>
            <person name="Zhao Z.M."/>
            <person name="Lu W.L."/>
            <person name="Hu X."/>
            <person name="Xi Y.X."/>
            <person name="Zou S.Y."/>
            <person name="Wei Q.J."/>
            <person name="Lin Z.L."/>
            <person name="Gong L."/>
            <person name="Gai X.T."/>
            <person name="Zhang L.Q."/>
            <person name="Li J.Y."/>
            <person name="Jin Y."/>
            <person name="Xia Z.Y."/>
        </authorList>
    </citation>
    <scope>NUCLEOTIDE SEQUENCE [LARGE SCALE GENOMIC DNA]</scope>
    <source>
        <strain evidence="4">21YRMH01-3</strain>
    </source>
</reference>
<feature type="domain" description="Glycosyltransferase subfamily 4-like N-terminal" evidence="2">
    <location>
        <begin position="13"/>
        <end position="167"/>
    </location>
</feature>
<dbReference type="InterPro" id="IPR028098">
    <property type="entry name" value="Glyco_trans_4-like_N"/>
</dbReference>
<dbReference type="Pfam" id="PF00534">
    <property type="entry name" value="Glycos_transf_1"/>
    <property type="match status" value="1"/>
</dbReference>
<dbReference type="GO" id="GO:0016757">
    <property type="term" value="F:glycosyltransferase activity"/>
    <property type="evidence" value="ECO:0007669"/>
    <property type="project" value="UniProtKB-KW"/>
</dbReference>